<keyword evidence="3 7" id="KW-0812">Transmembrane</keyword>
<dbReference type="CDD" id="cd06462">
    <property type="entry name" value="Peptidase_S24_S26"/>
    <property type="match status" value="1"/>
</dbReference>
<dbReference type="RefSeq" id="WP_148970384.1">
    <property type="nucleotide sequence ID" value="NZ_CANLNA010000004.1"/>
</dbReference>
<feature type="transmembrane region" description="Helical" evidence="7">
    <location>
        <begin position="144"/>
        <end position="163"/>
    </location>
</feature>
<accession>A0A5D4U783</accession>
<sequence>MKRKMLKILTYLLSISALCCIVFLLFVSYQAQKDPTKIPSFFGYKPLTVLTNSMEPKISAGDMIFVKETNADEVKKNEVITFHTADQKVVTHRVVQVTQEGFLTKGDNNNVEDSWKVQPDKLIGEVAVILPNAGFVAKFISSKMGFSLFVLLPFLLFILIEVFERTNRYFNRKEDTVSTKV</sequence>
<evidence type="ECO:0000259" key="8">
    <source>
        <dbReference type="Pfam" id="PF00717"/>
    </source>
</evidence>
<evidence type="ECO:0000256" key="5">
    <source>
        <dbReference type="ARBA" id="ARBA00023136"/>
    </source>
</evidence>
<name>A0A5D4U783_9BACI</name>
<proteinExistence type="predicted"/>
<dbReference type="SUPFAM" id="SSF51306">
    <property type="entry name" value="LexA/Signal peptidase"/>
    <property type="match status" value="1"/>
</dbReference>
<dbReference type="GO" id="GO:0006465">
    <property type="term" value="P:signal peptide processing"/>
    <property type="evidence" value="ECO:0007669"/>
    <property type="project" value="UniProtKB-UniRule"/>
</dbReference>
<dbReference type="Proteomes" id="UP000324269">
    <property type="component" value="Unassembled WGS sequence"/>
</dbReference>
<dbReference type="PANTHER" id="PTHR10806:SF6">
    <property type="entry name" value="SIGNAL PEPTIDASE COMPLEX CATALYTIC SUBUNIT SEC11"/>
    <property type="match status" value="1"/>
</dbReference>
<dbReference type="GO" id="GO:0004252">
    <property type="term" value="F:serine-type endopeptidase activity"/>
    <property type="evidence" value="ECO:0007669"/>
    <property type="project" value="UniProtKB-UniRule"/>
</dbReference>
<dbReference type="InterPro" id="IPR001733">
    <property type="entry name" value="Peptidase_S26B"/>
</dbReference>
<evidence type="ECO:0000256" key="6">
    <source>
        <dbReference type="NCBIfam" id="TIGR02228"/>
    </source>
</evidence>
<evidence type="ECO:0000256" key="7">
    <source>
        <dbReference type="SAM" id="Phobius"/>
    </source>
</evidence>
<dbReference type="Pfam" id="PF00717">
    <property type="entry name" value="Peptidase_S24"/>
    <property type="match status" value="1"/>
</dbReference>
<reference evidence="9 10" key="1">
    <citation type="submission" date="2019-08" db="EMBL/GenBank/DDBJ databases">
        <title>Bacillus genomes from the desert of Cuatro Cienegas, Coahuila.</title>
        <authorList>
            <person name="Olmedo-Alvarez G."/>
        </authorList>
    </citation>
    <scope>NUCLEOTIDE SEQUENCE [LARGE SCALE GENOMIC DNA]</scope>
    <source>
        <strain evidence="9 10">CH87b_3T</strain>
    </source>
</reference>
<evidence type="ECO:0000256" key="4">
    <source>
        <dbReference type="ARBA" id="ARBA00022989"/>
    </source>
</evidence>
<protein>
    <recommendedName>
        <fullName evidence="6">Signal peptidase I</fullName>
        <ecNumber evidence="6">3.4.21.89</ecNumber>
    </recommendedName>
</protein>
<dbReference type="GO" id="GO:0016020">
    <property type="term" value="C:membrane"/>
    <property type="evidence" value="ECO:0007669"/>
    <property type="project" value="UniProtKB-SubCell"/>
</dbReference>
<dbReference type="InterPro" id="IPR015927">
    <property type="entry name" value="Peptidase_S24_S26A/B/C"/>
</dbReference>
<evidence type="ECO:0000313" key="10">
    <source>
        <dbReference type="Proteomes" id="UP000324269"/>
    </source>
</evidence>
<feature type="domain" description="Peptidase S24/S26A/S26B/S26C" evidence="8">
    <location>
        <begin position="47"/>
        <end position="113"/>
    </location>
</feature>
<dbReference type="NCBIfam" id="TIGR02228">
    <property type="entry name" value="sigpep_I_arch"/>
    <property type="match status" value="1"/>
</dbReference>
<dbReference type="Gene3D" id="2.10.109.10">
    <property type="entry name" value="Umud Fragment, subunit A"/>
    <property type="match status" value="1"/>
</dbReference>
<keyword evidence="9" id="KW-0378">Hydrolase</keyword>
<keyword evidence="4 7" id="KW-1133">Transmembrane helix</keyword>
<dbReference type="OrthoDB" id="1648066at2"/>
<evidence type="ECO:0000256" key="2">
    <source>
        <dbReference type="ARBA" id="ARBA00022670"/>
    </source>
</evidence>
<dbReference type="PRINTS" id="PR00728">
    <property type="entry name" value="SIGNALPTASE"/>
</dbReference>
<dbReference type="EC" id="3.4.21.89" evidence="6"/>
<dbReference type="AlphaFoldDB" id="A0A5D4U783"/>
<dbReference type="PANTHER" id="PTHR10806">
    <property type="entry name" value="SIGNAL PEPTIDASE COMPLEX CATALYTIC SUBUNIT SEC11"/>
    <property type="match status" value="1"/>
</dbReference>
<dbReference type="InterPro" id="IPR036286">
    <property type="entry name" value="LexA/Signal_pep-like_sf"/>
</dbReference>
<comment type="caution">
    <text evidence="9">The sequence shown here is derived from an EMBL/GenBank/DDBJ whole genome shotgun (WGS) entry which is preliminary data.</text>
</comment>
<keyword evidence="2" id="KW-0645">Protease</keyword>
<evidence type="ECO:0000256" key="3">
    <source>
        <dbReference type="ARBA" id="ARBA00022692"/>
    </source>
</evidence>
<gene>
    <name evidence="9" type="ORF">FZC85_17850</name>
</gene>
<keyword evidence="5 7" id="KW-0472">Membrane</keyword>
<dbReference type="GO" id="GO:0009003">
    <property type="term" value="F:signal peptidase activity"/>
    <property type="evidence" value="ECO:0007669"/>
    <property type="project" value="UniProtKB-EC"/>
</dbReference>
<organism evidence="9 10">
    <name type="scientific">Rossellomorea aquimaris</name>
    <dbReference type="NCBI Taxonomy" id="189382"/>
    <lineage>
        <taxon>Bacteria</taxon>
        <taxon>Bacillati</taxon>
        <taxon>Bacillota</taxon>
        <taxon>Bacilli</taxon>
        <taxon>Bacillales</taxon>
        <taxon>Bacillaceae</taxon>
        <taxon>Rossellomorea</taxon>
    </lineage>
</organism>
<evidence type="ECO:0000256" key="1">
    <source>
        <dbReference type="ARBA" id="ARBA00004370"/>
    </source>
</evidence>
<dbReference type="EMBL" id="VTEZ01000006">
    <property type="protein sequence ID" value="TYS82971.1"/>
    <property type="molecule type" value="Genomic_DNA"/>
</dbReference>
<comment type="subcellular location">
    <subcellularLocation>
        <location evidence="1">Membrane</location>
    </subcellularLocation>
</comment>
<evidence type="ECO:0000313" key="9">
    <source>
        <dbReference type="EMBL" id="TYS82971.1"/>
    </source>
</evidence>